<reference evidence="1" key="1">
    <citation type="submission" date="2020-05" db="EMBL/GenBank/DDBJ databases">
        <title>WGS assembly of Panicum virgatum.</title>
        <authorList>
            <person name="Lovell J.T."/>
            <person name="Jenkins J."/>
            <person name="Shu S."/>
            <person name="Juenger T.E."/>
            <person name="Schmutz J."/>
        </authorList>
    </citation>
    <scope>NUCLEOTIDE SEQUENCE</scope>
    <source>
        <strain evidence="1">AP13</strain>
    </source>
</reference>
<sequence>MVVVNGTSAVVQPASASAPAPMALSQETMEVSPSAPQASQMMHGDVASPCLADVVTPRLMTCNGVWLDRAGHILSISWDSDQVVSRDISTSRITVDDDDS</sequence>
<evidence type="ECO:0000313" key="2">
    <source>
        <dbReference type="Proteomes" id="UP000823388"/>
    </source>
</evidence>
<comment type="caution">
    <text evidence="1">The sequence shown here is derived from an EMBL/GenBank/DDBJ whole genome shotgun (WGS) entry which is preliminary data.</text>
</comment>
<dbReference type="Proteomes" id="UP000823388">
    <property type="component" value="Chromosome 4K"/>
</dbReference>
<dbReference type="AlphaFoldDB" id="A0A8T0TIQ8"/>
<dbReference type="EMBL" id="CM029043">
    <property type="protein sequence ID" value="KAG2611721.1"/>
    <property type="molecule type" value="Genomic_DNA"/>
</dbReference>
<name>A0A8T0TIQ8_PANVG</name>
<gene>
    <name evidence="1" type="ORF">PVAP13_4KG148105</name>
</gene>
<proteinExistence type="predicted"/>
<accession>A0A8T0TIQ8</accession>
<protein>
    <submittedName>
        <fullName evidence="1">Uncharacterized protein</fullName>
    </submittedName>
</protein>
<keyword evidence="2" id="KW-1185">Reference proteome</keyword>
<organism evidence="1 2">
    <name type="scientific">Panicum virgatum</name>
    <name type="common">Blackwell switchgrass</name>
    <dbReference type="NCBI Taxonomy" id="38727"/>
    <lineage>
        <taxon>Eukaryota</taxon>
        <taxon>Viridiplantae</taxon>
        <taxon>Streptophyta</taxon>
        <taxon>Embryophyta</taxon>
        <taxon>Tracheophyta</taxon>
        <taxon>Spermatophyta</taxon>
        <taxon>Magnoliopsida</taxon>
        <taxon>Liliopsida</taxon>
        <taxon>Poales</taxon>
        <taxon>Poaceae</taxon>
        <taxon>PACMAD clade</taxon>
        <taxon>Panicoideae</taxon>
        <taxon>Panicodae</taxon>
        <taxon>Paniceae</taxon>
        <taxon>Panicinae</taxon>
        <taxon>Panicum</taxon>
        <taxon>Panicum sect. Hiantes</taxon>
    </lineage>
</organism>
<evidence type="ECO:0000313" key="1">
    <source>
        <dbReference type="EMBL" id="KAG2611721.1"/>
    </source>
</evidence>